<dbReference type="OrthoDB" id="7608935at2759"/>
<keyword evidence="5 8" id="KW-0863">Zinc-finger</keyword>
<evidence type="ECO:0000313" key="12">
    <source>
        <dbReference type="Proteomes" id="UP000179920"/>
    </source>
</evidence>
<protein>
    <recommendedName>
        <fullName evidence="10">CCHC-type domain-containing protein</fullName>
    </recommendedName>
</protein>
<evidence type="ECO:0000256" key="3">
    <source>
        <dbReference type="ARBA" id="ARBA00022723"/>
    </source>
</evidence>
<feature type="compositionally biased region" description="Acidic residues" evidence="9">
    <location>
        <begin position="112"/>
        <end position="122"/>
    </location>
</feature>
<dbReference type="Proteomes" id="UP000179920">
    <property type="component" value="Chromosome II"/>
</dbReference>
<dbReference type="GO" id="GO:0071039">
    <property type="term" value="P:nuclear polyadenylation-dependent CUT catabolic process"/>
    <property type="evidence" value="ECO:0007669"/>
    <property type="project" value="TreeGrafter"/>
</dbReference>
<name>A0A1K0FX01_9BASI</name>
<evidence type="ECO:0000256" key="9">
    <source>
        <dbReference type="SAM" id="MobiDB-lite"/>
    </source>
</evidence>
<evidence type="ECO:0000256" key="5">
    <source>
        <dbReference type="ARBA" id="ARBA00022771"/>
    </source>
</evidence>
<comment type="subcellular location">
    <subcellularLocation>
        <location evidence="1">Nucleus</location>
    </subcellularLocation>
</comment>
<dbReference type="SUPFAM" id="SSF57756">
    <property type="entry name" value="Retrovirus zinc finger-like domains"/>
    <property type="match status" value="1"/>
</dbReference>
<dbReference type="GO" id="GO:0071036">
    <property type="term" value="P:nuclear polyadenylation-dependent snoRNA catabolic process"/>
    <property type="evidence" value="ECO:0007669"/>
    <property type="project" value="TreeGrafter"/>
</dbReference>
<feature type="compositionally biased region" description="Gly residues" evidence="9">
    <location>
        <begin position="765"/>
        <end position="814"/>
    </location>
</feature>
<dbReference type="GO" id="GO:0071035">
    <property type="term" value="P:nuclear polyadenylation-dependent rRNA catabolic process"/>
    <property type="evidence" value="ECO:0007669"/>
    <property type="project" value="TreeGrafter"/>
</dbReference>
<feature type="domain" description="CCHC-type" evidence="10">
    <location>
        <begin position="240"/>
        <end position="254"/>
    </location>
</feature>
<keyword evidence="6" id="KW-0862">Zinc</keyword>
<dbReference type="InterPro" id="IPR036875">
    <property type="entry name" value="Znf_CCHC_sf"/>
</dbReference>
<evidence type="ECO:0000256" key="1">
    <source>
        <dbReference type="ARBA" id="ARBA00004123"/>
    </source>
</evidence>
<feature type="compositionally biased region" description="Acidic residues" evidence="9">
    <location>
        <begin position="357"/>
        <end position="367"/>
    </location>
</feature>
<proteinExistence type="predicted"/>
<reference evidence="12" key="1">
    <citation type="submission" date="2016-04" db="EMBL/GenBank/DDBJ databases">
        <authorList>
            <person name="Guldener U."/>
            <person name="Guldener U."/>
        </authorList>
    </citation>
    <scope>NUCLEOTIDE SEQUENCE [LARGE SCALE GENOMIC DNA]</scope>
    <source>
        <strain evidence="12">UB2112</strain>
    </source>
</reference>
<accession>A0A1K0FX01</accession>
<evidence type="ECO:0000256" key="7">
    <source>
        <dbReference type="ARBA" id="ARBA00023242"/>
    </source>
</evidence>
<organism evidence="11 12">
    <name type="scientific">Ustilago bromivora</name>
    <dbReference type="NCBI Taxonomy" id="307758"/>
    <lineage>
        <taxon>Eukaryota</taxon>
        <taxon>Fungi</taxon>
        <taxon>Dikarya</taxon>
        <taxon>Basidiomycota</taxon>
        <taxon>Ustilaginomycotina</taxon>
        <taxon>Ustilaginomycetes</taxon>
        <taxon>Ustilaginales</taxon>
        <taxon>Ustilaginaceae</taxon>
        <taxon>Ustilago</taxon>
    </lineage>
</organism>
<dbReference type="GO" id="GO:0006397">
    <property type="term" value="P:mRNA processing"/>
    <property type="evidence" value="ECO:0007669"/>
    <property type="project" value="UniProtKB-KW"/>
</dbReference>
<feature type="compositionally biased region" description="Low complexity" evidence="9">
    <location>
        <begin position="514"/>
        <end position="535"/>
    </location>
</feature>
<dbReference type="SMART" id="SM00343">
    <property type="entry name" value="ZnF_C2HC"/>
    <property type="match status" value="4"/>
</dbReference>
<feature type="region of interest" description="Disordered" evidence="9">
    <location>
        <begin position="345"/>
        <end position="384"/>
    </location>
</feature>
<dbReference type="InterPro" id="IPR051644">
    <property type="entry name" value="TRAMP_AT-DNA-binding"/>
</dbReference>
<feature type="domain" description="CCHC-type" evidence="10">
    <location>
        <begin position="278"/>
        <end position="293"/>
    </location>
</feature>
<dbReference type="PANTHER" id="PTHR46543">
    <property type="entry name" value="ZINC FINGER CCHC DOMAIN-CONTAINING PROTEIN 7"/>
    <property type="match status" value="1"/>
</dbReference>
<feature type="region of interest" description="Disordered" evidence="9">
    <location>
        <begin position="404"/>
        <end position="423"/>
    </location>
</feature>
<evidence type="ECO:0000256" key="6">
    <source>
        <dbReference type="ARBA" id="ARBA00022833"/>
    </source>
</evidence>
<evidence type="ECO:0000256" key="2">
    <source>
        <dbReference type="ARBA" id="ARBA00022664"/>
    </source>
</evidence>
<dbReference type="GO" id="GO:0071031">
    <property type="term" value="P:nuclear mRNA surveillance of mRNA 3'-end processing"/>
    <property type="evidence" value="ECO:0007669"/>
    <property type="project" value="TreeGrafter"/>
</dbReference>
<feature type="compositionally biased region" description="Basic and acidic residues" evidence="9">
    <location>
        <begin position="733"/>
        <end position="746"/>
    </location>
</feature>
<dbReference type="GO" id="GO:0003723">
    <property type="term" value="F:RNA binding"/>
    <property type="evidence" value="ECO:0007669"/>
    <property type="project" value="TreeGrafter"/>
</dbReference>
<feature type="compositionally biased region" description="Basic and acidic residues" evidence="9">
    <location>
        <begin position="690"/>
        <end position="707"/>
    </location>
</feature>
<feature type="region of interest" description="Disordered" evidence="9">
    <location>
        <begin position="603"/>
        <end position="814"/>
    </location>
</feature>
<dbReference type="PROSITE" id="PS50158">
    <property type="entry name" value="ZF_CCHC"/>
    <property type="match status" value="2"/>
</dbReference>
<evidence type="ECO:0000259" key="10">
    <source>
        <dbReference type="PROSITE" id="PS50158"/>
    </source>
</evidence>
<evidence type="ECO:0000256" key="4">
    <source>
        <dbReference type="ARBA" id="ARBA00022737"/>
    </source>
</evidence>
<evidence type="ECO:0000256" key="8">
    <source>
        <dbReference type="PROSITE-ProRule" id="PRU00047"/>
    </source>
</evidence>
<feature type="compositionally biased region" description="Basic and acidic residues" evidence="9">
    <location>
        <begin position="79"/>
        <end position="107"/>
    </location>
</feature>
<dbReference type="GO" id="GO:0031499">
    <property type="term" value="C:TRAMP complex"/>
    <property type="evidence" value="ECO:0007669"/>
    <property type="project" value="TreeGrafter"/>
</dbReference>
<feature type="region of interest" description="Disordered" evidence="9">
    <location>
        <begin position="171"/>
        <end position="218"/>
    </location>
</feature>
<dbReference type="InterPro" id="IPR001878">
    <property type="entry name" value="Znf_CCHC"/>
</dbReference>
<dbReference type="PANTHER" id="PTHR46543:SF1">
    <property type="entry name" value="ZINC FINGER CCHC DOMAIN-CONTAINING PROTEIN 7"/>
    <property type="match status" value="1"/>
</dbReference>
<keyword evidence="7" id="KW-0539">Nucleus</keyword>
<dbReference type="EMBL" id="LT558118">
    <property type="protein sequence ID" value="SAM68931.1"/>
    <property type="molecule type" value="Genomic_DNA"/>
</dbReference>
<feature type="region of interest" description="Disordered" evidence="9">
    <location>
        <begin position="18"/>
        <end position="124"/>
    </location>
</feature>
<feature type="compositionally biased region" description="Basic and acidic residues" evidence="9">
    <location>
        <begin position="347"/>
        <end position="356"/>
    </location>
</feature>
<keyword evidence="3" id="KW-0479">Metal-binding</keyword>
<dbReference type="GO" id="GO:0071038">
    <property type="term" value="P:TRAMP-dependent tRNA surveillance pathway"/>
    <property type="evidence" value="ECO:0007669"/>
    <property type="project" value="TreeGrafter"/>
</dbReference>
<feature type="compositionally biased region" description="Gly residues" evidence="9">
    <location>
        <begin position="713"/>
        <end position="723"/>
    </location>
</feature>
<dbReference type="GO" id="GO:0008270">
    <property type="term" value="F:zinc ion binding"/>
    <property type="evidence" value="ECO:0007669"/>
    <property type="project" value="UniProtKB-KW"/>
</dbReference>
<keyword evidence="4" id="KW-0677">Repeat</keyword>
<evidence type="ECO:0000313" key="11">
    <source>
        <dbReference type="EMBL" id="SAM68931.1"/>
    </source>
</evidence>
<dbReference type="Gene3D" id="4.10.60.10">
    <property type="entry name" value="Zinc finger, CCHC-type"/>
    <property type="match status" value="1"/>
</dbReference>
<dbReference type="GO" id="GO:0071037">
    <property type="term" value="P:nuclear polyadenylation-dependent snRNA catabolic process"/>
    <property type="evidence" value="ECO:0007669"/>
    <property type="project" value="TreeGrafter"/>
</dbReference>
<dbReference type="AlphaFoldDB" id="A0A1K0FX01"/>
<keyword evidence="2" id="KW-0507">mRNA processing</keyword>
<gene>
    <name evidence="11" type="ORF">UBRO_00725</name>
</gene>
<feature type="region of interest" description="Disordered" evidence="9">
    <location>
        <begin position="467"/>
        <end position="544"/>
    </location>
</feature>
<feature type="compositionally biased region" description="Low complexity" evidence="9">
    <location>
        <begin position="177"/>
        <end position="192"/>
    </location>
</feature>
<feature type="compositionally biased region" description="Polar residues" evidence="9">
    <location>
        <begin position="32"/>
        <end position="43"/>
    </location>
</feature>
<sequence length="814" mass="86880">MNPTDVVATAQQAVLSSVDQTLSENGAAPSKGTASSTQTSQEEACSIRNDDSSKGGPSSPKKGSRSNGTSKDDTADESSTGRKDNARDEGEISSSRPDKSAKQDDNNHGALEADDYMPEGDAGEMSFVIDTAGDMDVDREIAMDNESKTDKVETHVKAGLLLPSHVNVIPRADHPASKAGSSSAGPSQKASADNTSDNQGLEEDFKGDMGDFEQLDMDPSTANRYYGVEEKAERRAKEQCLGCGEFGHDRRHCPHQHCLACGAMDEHPTRFCPLSTSCFRCGGMGHQTRTCPKPRRGPRSEECERCGSYSHVKALCPTLWRVYTYSTSEDFDRHRAKAFFKLQHGKGARDPRKDLEPDPAELSDSEDEFTRAGETEAPSGAGGSQFDPATRWCYNCSTAGNHWGDDCPEPRVNPTRDTGEPSAFSEFVSRLGPFAKLLPVAPPLAGFDMPPSQFTFNVGSGATMHVAGDVVPSPRGRNAANGANSSRHGQSIHDHRGGGGSSGAPLTIGKHILSSRSSSRTSSPASASAGPSSRSRGGDGERLVSFDRTKAIECEGGFLTRKEKKGKVPLPEHLFRQWVRDRHDYPEHAEEIRAALEKRAELQSKGLDTKSVPSTRDIVGDLAGKRGSRRSTDTDSRPSKKRKGDSFNDPVVVESDDDDAADVYHNYGTFSDTDSGSDSDDNGSRRKKRRGDEKNNRRGRGQKDKAAPHTGWGHSGDSGSKGGGPKRGKFSRKNQEARSKPYERDTNGASSRNSGSGGKRRRGRGNGGGGGHGNGNGGNGGRRGGGGGSKSKQNGSGGGEKVRGGGSKYRGGYF</sequence>